<organism evidence="2 3">
    <name type="scientific">Archangium gephyra</name>
    <dbReference type="NCBI Taxonomy" id="48"/>
    <lineage>
        <taxon>Bacteria</taxon>
        <taxon>Pseudomonadati</taxon>
        <taxon>Myxococcota</taxon>
        <taxon>Myxococcia</taxon>
        <taxon>Myxococcales</taxon>
        <taxon>Cystobacterineae</taxon>
        <taxon>Archangiaceae</taxon>
        <taxon>Archangium</taxon>
    </lineage>
</organism>
<evidence type="ECO:0000313" key="3">
    <source>
        <dbReference type="Proteomes" id="UP000249061"/>
    </source>
</evidence>
<feature type="signal peptide" evidence="1">
    <location>
        <begin position="1"/>
        <end position="18"/>
    </location>
</feature>
<accession>A0A2W5TDL9</accession>
<evidence type="ECO:0000313" key="2">
    <source>
        <dbReference type="EMBL" id="PZR12027.1"/>
    </source>
</evidence>
<evidence type="ECO:0000256" key="1">
    <source>
        <dbReference type="SAM" id="SignalP"/>
    </source>
</evidence>
<feature type="chain" id="PRO_5016046156" evidence="1">
    <location>
        <begin position="19"/>
        <end position="201"/>
    </location>
</feature>
<dbReference type="EMBL" id="QFQP01000013">
    <property type="protein sequence ID" value="PZR12027.1"/>
    <property type="molecule type" value="Genomic_DNA"/>
</dbReference>
<name>A0A2W5TDL9_9BACT</name>
<gene>
    <name evidence="2" type="ORF">DI536_17050</name>
</gene>
<sequence length="201" mass="21465">MPRRALLVSLLISTAALAQQARPAATPTSENSRLGAEYFVQRAGASWTFELANKSKGRITINSVVEWKSHVSIALGKTSGAATWRVKDGAWTERTGLRGGTEVVLLPASMTRGTRWQAPASIDRGGGKTSVYEVVALEAEVELPNGMTIEHCLAVLETAPEGGAGYTHYFAPNIGKVAAQGPDGWLYRLVEFRSGAKGHSE</sequence>
<dbReference type="AlphaFoldDB" id="A0A2W5TDL9"/>
<dbReference type="Proteomes" id="UP000249061">
    <property type="component" value="Unassembled WGS sequence"/>
</dbReference>
<protein>
    <submittedName>
        <fullName evidence="2">Uncharacterized protein</fullName>
    </submittedName>
</protein>
<proteinExistence type="predicted"/>
<reference evidence="2 3" key="1">
    <citation type="submission" date="2017-08" db="EMBL/GenBank/DDBJ databases">
        <title>Infants hospitalized years apart are colonized by the same room-sourced microbial strains.</title>
        <authorList>
            <person name="Brooks B."/>
            <person name="Olm M.R."/>
            <person name="Firek B.A."/>
            <person name="Baker R."/>
            <person name="Thomas B.C."/>
            <person name="Morowitz M.J."/>
            <person name="Banfield J.F."/>
        </authorList>
    </citation>
    <scope>NUCLEOTIDE SEQUENCE [LARGE SCALE GENOMIC DNA]</scope>
    <source>
        <strain evidence="2">S2_003_000_R2_14</strain>
    </source>
</reference>
<keyword evidence="1" id="KW-0732">Signal</keyword>
<comment type="caution">
    <text evidence="2">The sequence shown here is derived from an EMBL/GenBank/DDBJ whole genome shotgun (WGS) entry which is preliminary data.</text>
</comment>